<name>A0AAD7KNW8_QUISA</name>
<evidence type="ECO:0000313" key="3">
    <source>
        <dbReference type="EMBL" id="KAJ7949899.1"/>
    </source>
</evidence>
<comment type="caution">
    <text evidence="2">The sequence shown here is derived from an EMBL/GenBank/DDBJ whole genome shotgun (WGS) entry which is preliminary data.</text>
</comment>
<evidence type="ECO:0000256" key="1">
    <source>
        <dbReference type="SAM" id="MobiDB-lite"/>
    </source>
</evidence>
<organism evidence="2 4">
    <name type="scientific">Quillaja saponaria</name>
    <name type="common">Soap bark tree</name>
    <dbReference type="NCBI Taxonomy" id="32244"/>
    <lineage>
        <taxon>Eukaryota</taxon>
        <taxon>Viridiplantae</taxon>
        <taxon>Streptophyta</taxon>
        <taxon>Embryophyta</taxon>
        <taxon>Tracheophyta</taxon>
        <taxon>Spermatophyta</taxon>
        <taxon>Magnoliopsida</taxon>
        <taxon>eudicotyledons</taxon>
        <taxon>Gunneridae</taxon>
        <taxon>Pentapetalae</taxon>
        <taxon>rosids</taxon>
        <taxon>fabids</taxon>
        <taxon>Fabales</taxon>
        <taxon>Quillajaceae</taxon>
        <taxon>Quillaja</taxon>
    </lineage>
</organism>
<sequence>MQVAPEGTYAWVSRIVALTPSTPPSKGSSRVSRGGHWPPASPGWRLAQIRVHGGRRHDTRWLSFARGPSRVPSVVPGLLRPCCVARNTIEATPGQAGLPAEFKHINKRRKRNLQGFP</sequence>
<protein>
    <submittedName>
        <fullName evidence="2">Uncharacterized protein</fullName>
    </submittedName>
</protein>
<proteinExistence type="predicted"/>
<dbReference type="Proteomes" id="UP001163823">
    <property type="component" value="Chromosome 12"/>
</dbReference>
<feature type="region of interest" description="Disordered" evidence="1">
    <location>
        <begin position="20"/>
        <end position="43"/>
    </location>
</feature>
<reference evidence="2" key="1">
    <citation type="journal article" date="2023" name="Science">
        <title>Elucidation of the pathway for biosynthesis of saponin adjuvants from the soapbark tree.</title>
        <authorList>
            <person name="Reed J."/>
            <person name="Orme A."/>
            <person name="El-Demerdash A."/>
            <person name="Owen C."/>
            <person name="Martin L.B.B."/>
            <person name="Misra R.C."/>
            <person name="Kikuchi S."/>
            <person name="Rejzek M."/>
            <person name="Martin A.C."/>
            <person name="Harkess A."/>
            <person name="Leebens-Mack J."/>
            <person name="Louveau T."/>
            <person name="Stephenson M.J."/>
            <person name="Osbourn A."/>
        </authorList>
    </citation>
    <scope>NUCLEOTIDE SEQUENCE</scope>
    <source>
        <strain evidence="2">S10</strain>
    </source>
</reference>
<accession>A0AAD7KNW8</accession>
<keyword evidence="4" id="KW-1185">Reference proteome</keyword>
<dbReference type="KEGG" id="qsa:O6P43_034427"/>
<gene>
    <name evidence="3" type="ORF">O6P43_030184</name>
    <name evidence="2" type="ORF">O6P43_034427</name>
</gene>
<dbReference type="EMBL" id="JARAOO010000012">
    <property type="protein sequence ID" value="KAJ7949899.1"/>
    <property type="molecule type" value="Genomic_DNA"/>
</dbReference>
<dbReference type="EMBL" id="JARAOO010000024">
    <property type="protein sequence ID" value="KAJ7942541.1"/>
    <property type="molecule type" value="Genomic_DNA"/>
</dbReference>
<evidence type="ECO:0000313" key="2">
    <source>
        <dbReference type="EMBL" id="KAJ7942541.1"/>
    </source>
</evidence>
<dbReference type="AlphaFoldDB" id="A0AAD7KNW8"/>
<dbReference type="KEGG" id="qsa:O6P43_030184"/>
<evidence type="ECO:0000313" key="4">
    <source>
        <dbReference type="Proteomes" id="UP001163823"/>
    </source>
</evidence>